<evidence type="ECO:0000313" key="1">
    <source>
        <dbReference type="EMBL" id="RKG47025.1"/>
    </source>
</evidence>
<dbReference type="AlphaFoldDB" id="A0A3A8FJ60"/>
<comment type="caution">
    <text evidence="1">The sequence shown here is derived from an EMBL/GenBank/DDBJ whole genome shotgun (WGS) entry which is preliminary data.</text>
</comment>
<feature type="non-terminal residue" evidence="1">
    <location>
        <position position="167"/>
    </location>
</feature>
<gene>
    <name evidence="1" type="ORF">D7V64_17270</name>
</gene>
<dbReference type="RefSeq" id="WP_120368484.1">
    <property type="nucleotide sequence ID" value="NZ_RAXZ01000080.1"/>
</dbReference>
<protein>
    <submittedName>
        <fullName evidence="1">Uncharacterized protein</fullName>
    </submittedName>
</protein>
<name>A0A3A8FJ60_9GAMM</name>
<dbReference type="EMBL" id="RAXZ01000080">
    <property type="protein sequence ID" value="RKG47025.1"/>
    <property type="molecule type" value="Genomic_DNA"/>
</dbReference>
<proteinExistence type="predicted"/>
<evidence type="ECO:0000313" key="2">
    <source>
        <dbReference type="Proteomes" id="UP000281084"/>
    </source>
</evidence>
<sequence length="167" mass="19391">MNKRQVTERDIRLPQFRDAQLDDLEFDGTGEVARKDRFQTSMCKIQGMLHGVNGLSPRTSWTCEQVVEALSIKLRLIERLEKLICIDRFAPEDAEFYHFDNQCYVKKIDQDHLAIAKGEPSNPHLINFEFCETGEEWEASSGWVEYIDALVSIDVIREEIEIILRGE</sequence>
<organism evidence="1 2">
    <name type="scientific">Acinetobacter cumulans</name>
    <dbReference type="NCBI Taxonomy" id="2136182"/>
    <lineage>
        <taxon>Bacteria</taxon>
        <taxon>Pseudomonadati</taxon>
        <taxon>Pseudomonadota</taxon>
        <taxon>Gammaproteobacteria</taxon>
        <taxon>Moraxellales</taxon>
        <taxon>Moraxellaceae</taxon>
        <taxon>Acinetobacter</taxon>
    </lineage>
</organism>
<dbReference type="Proteomes" id="UP000281084">
    <property type="component" value="Unassembled WGS sequence"/>
</dbReference>
<reference evidence="1 2" key="1">
    <citation type="submission" date="2018-09" db="EMBL/GenBank/DDBJ databases">
        <title>The draft genome of Acinetobacter spp. strains.</title>
        <authorList>
            <person name="Qin J."/>
            <person name="Feng Y."/>
            <person name="Zong Z."/>
        </authorList>
    </citation>
    <scope>NUCLEOTIDE SEQUENCE [LARGE SCALE GENOMIC DNA]</scope>
    <source>
        <strain evidence="1 2">WCHAc060002</strain>
    </source>
</reference>
<accession>A0A3A8FJ60</accession>